<sequence length="515" mass="58511">MNISVDKIRFGDPDALHEYMRQEKDGSRVLFNSFTSPPKANISQLENGSKFFIVGPKGSGKTTILLHLRHIIGEENSALILFKSKIRSEDRSKLDKMTRTIVVEDQGKFAVETDYRTVWEWFILKNVFRLIKPSDVRDGKDYFQDVSLLLQADQRKFNTLFDSMKIEGAKGKVSLSINVGALKSEIGAEIEARRKDDGGNSVDLLDLVRLSQEALKSIKLKDGVKVRLYIDELEFFLEEMGSGERDRRMVRDLIFSAYSMNQTFHESGIDALCYASIRSEVIHSFPGSSNELNKIMKSFSVNLNWEPAPGQSSSILEIFRKKIENSEIEEGEIPTPDPWSSYFPAAVKDKEFQRFLLDMGSHRPRGVLLCLLAAADRAWGKTAFSEDDFDDNDNSFAQAMLDEFKDELSANLFDYEIDAAISILRGKHYIFDLEIFTGRINEAASTIDTVRRLKNSRRPEFVVSALYRAGVIGNFFKAEGSGLQRQTWAARGYPDPILDKPFIVHQSIQRLLDMV</sequence>
<dbReference type="InterPro" id="IPR059206">
    <property type="entry name" value="Sll1717-like"/>
</dbReference>
<evidence type="ECO:0000313" key="1">
    <source>
        <dbReference type="EMBL" id="PYF06427.1"/>
    </source>
</evidence>
<comment type="caution">
    <text evidence="1">The sequence shown here is derived from an EMBL/GenBank/DDBJ whole genome shotgun (WGS) entry which is preliminary data.</text>
</comment>
<dbReference type="EMBL" id="QJTK01000027">
    <property type="protein sequence ID" value="PYF06427.1"/>
    <property type="molecule type" value="Genomic_DNA"/>
</dbReference>
<proteinExistence type="predicted"/>
<gene>
    <name evidence="1" type="ORF">C8J30_1276</name>
</gene>
<reference evidence="1 2" key="1">
    <citation type="submission" date="2018-06" db="EMBL/GenBank/DDBJ databases">
        <title>Genomic Encyclopedia of Type Strains, Phase III (KMG-III): the genomes of soil and plant-associated and newly described type strains.</title>
        <authorList>
            <person name="Whitman W."/>
        </authorList>
    </citation>
    <scope>NUCLEOTIDE SEQUENCE [LARGE SCALE GENOMIC DNA]</scope>
    <source>
        <strain evidence="1 2">JA737</strain>
    </source>
</reference>
<keyword evidence="2" id="KW-1185">Reference proteome</keyword>
<dbReference type="Gene3D" id="3.40.50.300">
    <property type="entry name" value="P-loop containing nucleotide triphosphate hydrolases"/>
    <property type="match status" value="1"/>
</dbReference>
<dbReference type="NCBIfam" id="NF047389">
    <property type="entry name" value="ATPase_Sll1717"/>
    <property type="match status" value="1"/>
</dbReference>
<name>A0A318TR61_9RHOB</name>
<dbReference type="OrthoDB" id="7824640at2"/>
<dbReference type="RefSeq" id="WP_110807334.1">
    <property type="nucleotide sequence ID" value="NZ_QJTK01000027.1"/>
</dbReference>
<protein>
    <submittedName>
        <fullName evidence="1">ABC transporter family protein</fullName>
    </submittedName>
</protein>
<dbReference type="SUPFAM" id="SSF52540">
    <property type="entry name" value="P-loop containing nucleoside triphosphate hydrolases"/>
    <property type="match status" value="1"/>
</dbReference>
<dbReference type="InterPro" id="IPR027417">
    <property type="entry name" value="P-loop_NTPase"/>
</dbReference>
<evidence type="ECO:0000313" key="2">
    <source>
        <dbReference type="Proteomes" id="UP000247727"/>
    </source>
</evidence>
<dbReference type="AlphaFoldDB" id="A0A318TR61"/>
<organism evidence="1 2">
    <name type="scientific">Rhodobacter viridis</name>
    <dbReference type="NCBI Taxonomy" id="1054202"/>
    <lineage>
        <taxon>Bacteria</taxon>
        <taxon>Pseudomonadati</taxon>
        <taxon>Pseudomonadota</taxon>
        <taxon>Alphaproteobacteria</taxon>
        <taxon>Rhodobacterales</taxon>
        <taxon>Rhodobacter group</taxon>
        <taxon>Rhodobacter</taxon>
    </lineage>
</organism>
<dbReference type="Proteomes" id="UP000247727">
    <property type="component" value="Unassembled WGS sequence"/>
</dbReference>
<accession>A0A318TR61</accession>